<reference evidence="11 12" key="1">
    <citation type="submission" date="2017-07" db="EMBL/GenBank/DDBJ databases">
        <title>Draft whole genome sequences of clinical Proprionibacteriaceae strains.</title>
        <authorList>
            <person name="Bernier A.-M."/>
            <person name="Bernard K."/>
            <person name="Domingo M.-C."/>
        </authorList>
    </citation>
    <scope>NUCLEOTIDE SEQUENCE [LARGE SCALE GENOMIC DNA]</scope>
    <source>
        <strain evidence="11 12">NML 030167</strain>
    </source>
</reference>
<evidence type="ECO:0000256" key="6">
    <source>
        <dbReference type="ARBA" id="ARBA00037281"/>
    </source>
</evidence>
<keyword evidence="2" id="KW-1003">Cell membrane</keyword>
<dbReference type="PANTHER" id="PTHR43646">
    <property type="entry name" value="GLYCOSYLTRANSFERASE"/>
    <property type="match status" value="1"/>
</dbReference>
<evidence type="ECO:0000259" key="10">
    <source>
        <dbReference type="Pfam" id="PF00535"/>
    </source>
</evidence>
<dbReference type="InterPro" id="IPR029044">
    <property type="entry name" value="Nucleotide-diphossugar_trans"/>
</dbReference>
<feature type="domain" description="Glycosyltransferase 2-like" evidence="10">
    <location>
        <begin position="3"/>
        <end position="131"/>
    </location>
</feature>
<keyword evidence="3" id="KW-0328">Glycosyltransferase</keyword>
<evidence type="ECO:0000256" key="3">
    <source>
        <dbReference type="ARBA" id="ARBA00022676"/>
    </source>
</evidence>
<keyword evidence="12" id="KW-1185">Reference proteome</keyword>
<dbReference type="Proteomes" id="UP000215896">
    <property type="component" value="Unassembled WGS sequence"/>
</dbReference>
<evidence type="ECO:0000256" key="2">
    <source>
        <dbReference type="ARBA" id="ARBA00022475"/>
    </source>
</evidence>
<dbReference type="EMBL" id="NMVO01000013">
    <property type="protein sequence ID" value="OYO13672.1"/>
    <property type="molecule type" value="Genomic_DNA"/>
</dbReference>
<dbReference type="Gene3D" id="3.90.550.10">
    <property type="entry name" value="Spore Coat Polysaccharide Biosynthesis Protein SpsA, Chain A"/>
    <property type="match status" value="1"/>
</dbReference>
<evidence type="ECO:0000256" key="7">
    <source>
        <dbReference type="ARBA" id="ARBA00037904"/>
    </source>
</evidence>
<accession>A0A255GDZ4</accession>
<evidence type="ECO:0000313" key="12">
    <source>
        <dbReference type="Proteomes" id="UP000215896"/>
    </source>
</evidence>
<comment type="function">
    <text evidence="6">Catalyzes the glycosylation of 4,4'-diaponeurosporenoate, i.e. the esterification of glucose at the C1'' position with the carboxyl group of 4,4'-diaponeurosporenic acid, to form glycosyl-4,4'-diaponeurosporenoate. This is a step in the biosynthesis of staphyloxanthin, an orange pigment present in most staphylococci strains.</text>
</comment>
<dbReference type="Pfam" id="PF00535">
    <property type="entry name" value="Glycos_transf_2"/>
    <property type="match status" value="1"/>
</dbReference>
<name>A0A255GDZ4_9ACTN</name>
<comment type="pathway">
    <text evidence="7">Carotenoid biosynthesis; staphyloxanthin biosynthesis; staphyloxanthin from farnesyl diphosphate: step 4/5.</text>
</comment>
<comment type="subcellular location">
    <subcellularLocation>
        <location evidence="1">Cell membrane</location>
    </subcellularLocation>
</comment>
<evidence type="ECO:0000256" key="4">
    <source>
        <dbReference type="ARBA" id="ARBA00022679"/>
    </source>
</evidence>
<keyword evidence="5" id="KW-0472">Membrane</keyword>
<comment type="caution">
    <text evidence="11">The sequence shown here is derived from an EMBL/GenBank/DDBJ whole genome shotgun (WGS) entry which is preliminary data.</text>
</comment>
<evidence type="ECO:0000256" key="8">
    <source>
        <dbReference type="ARBA" id="ARBA00038120"/>
    </source>
</evidence>
<dbReference type="InterPro" id="IPR001173">
    <property type="entry name" value="Glyco_trans_2-like"/>
</dbReference>
<protein>
    <recommendedName>
        <fullName evidence="9">4,4'-diaponeurosporenoate glycosyltransferase</fullName>
    </recommendedName>
</protein>
<gene>
    <name evidence="11" type="ORF">CGZ94_10125</name>
</gene>
<dbReference type="GO" id="GO:0016757">
    <property type="term" value="F:glycosyltransferase activity"/>
    <property type="evidence" value="ECO:0007669"/>
    <property type="project" value="UniProtKB-KW"/>
</dbReference>
<evidence type="ECO:0000256" key="9">
    <source>
        <dbReference type="ARBA" id="ARBA00040345"/>
    </source>
</evidence>
<dbReference type="PANTHER" id="PTHR43646:SF2">
    <property type="entry name" value="GLYCOSYLTRANSFERASE 2-LIKE DOMAIN-CONTAINING PROTEIN"/>
    <property type="match status" value="1"/>
</dbReference>
<dbReference type="AlphaFoldDB" id="A0A255GDZ4"/>
<dbReference type="GO" id="GO:0005886">
    <property type="term" value="C:plasma membrane"/>
    <property type="evidence" value="ECO:0007669"/>
    <property type="project" value="UniProtKB-SubCell"/>
</dbReference>
<keyword evidence="4 11" id="KW-0808">Transferase</keyword>
<evidence type="ECO:0000256" key="1">
    <source>
        <dbReference type="ARBA" id="ARBA00004236"/>
    </source>
</evidence>
<dbReference type="SUPFAM" id="SSF53448">
    <property type="entry name" value="Nucleotide-diphospho-sugar transferases"/>
    <property type="match status" value="1"/>
</dbReference>
<proteinExistence type="inferred from homology"/>
<evidence type="ECO:0000313" key="11">
    <source>
        <dbReference type="EMBL" id="OYO13672.1"/>
    </source>
</evidence>
<organism evidence="11 12">
    <name type="scientific">Enemella evansiae</name>
    <dbReference type="NCBI Taxonomy" id="2016499"/>
    <lineage>
        <taxon>Bacteria</taxon>
        <taxon>Bacillati</taxon>
        <taxon>Actinomycetota</taxon>
        <taxon>Actinomycetes</taxon>
        <taxon>Propionibacteriales</taxon>
        <taxon>Propionibacteriaceae</taxon>
        <taxon>Enemella</taxon>
    </lineage>
</organism>
<evidence type="ECO:0000256" key="5">
    <source>
        <dbReference type="ARBA" id="ARBA00023136"/>
    </source>
</evidence>
<dbReference type="OrthoDB" id="9777873at2"/>
<sequence length="238" mass="25792">MVVVVPAHNEADWLATCLASVQRAVRRVRIPVRVRVVLDACQDATAAQVPRWVHSLEVQYRNVGAARAVGFADLLEAPEVESPGRRTWLSCTDADSEVPADWLVAQLDSAAAGHDLFVGTVRVDDWSGRAPGLLAQHDLGYDLQPGHRHVHGANLGVRLSAYRSLGGFKPLRVHEDVELVRAAVDAQLPVDWSDAAPVLTSARRSTRAPGGFAAALDALEEQLRFEERHPLSTEGGGR</sequence>
<comment type="similarity">
    <text evidence="8">Belongs to the glycosyltransferase 2 family. CrtQ subfamily.</text>
</comment>